<dbReference type="NCBIfam" id="TIGR04336">
    <property type="entry name" value="AmmeMemoSam_B"/>
    <property type="match status" value="1"/>
</dbReference>
<dbReference type="EMBL" id="LUCM01007478">
    <property type="protein sequence ID" value="KAA0189882.1"/>
    <property type="molecule type" value="Genomic_DNA"/>
</dbReference>
<dbReference type="AlphaFoldDB" id="A0A8E0RSR7"/>
<organism evidence="2 3">
    <name type="scientific">Fasciolopsis buskii</name>
    <dbReference type="NCBI Taxonomy" id="27845"/>
    <lineage>
        <taxon>Eukaryota</taxon>
        <taxon>Metazoa</taxon>
        <taxon>Spiralia</taxon>
        <taxon>Lophotrochozoa</taxon>
        <taxon>Platyhelminthes</taxon>
        <taxon>Trematoda</taxon>
        <taxon>Digenea</taxon>
        <taxon>Plagiorchiida</taxon>
        <taxon>Echinostomata</taxon>
        <taxon>Echinostomatoidea</taxon>
        <taxon>Fasciolidae</taxon>
        <taxon>Fasciolopsis</taxon>
    </lineage>
</organism>
<proteinExistence type="inferred from homology"/>
<dbReference type="OrthoDB" id="417112at2759"/>
<dbReference type="Proteomes" id="UP000728185">
    <property type="component" value="Unassembled WGS sequence"/>
</dbReference>
<accession>A0A8E0RSR7</accession>
<evidence type="ECO:0008006" key="4">
    <source>
        <dbReference type="Google" id="ProtNLM"/>
    </source>
</evidence>
<dbReference type="Pfam" id="PF01875">
    <property type="entry name" value="Memo"/>
    <property type="match status" value="1"/>
</dbReference>
<sequence>MLLLSHQPRSNKQASLSRNYLFIVNLNLLNTGDFRLLDLAFETKEQSIEMQLPFIAKVMENRPYMFKVIPVYVGTVSHEHQPIVAQRFLPYLKDPSSAFIFSTSLCHWGKIFGFDSKVGGLTALDSIKSLDEKAITALRELRCRPFEEFLYDNKVKVFDHRVISICLWLVQLFLTDDKFSIIQMDEEKQLKAFVRTAKFDLMGQAWSFPGVREEDNCVSFISAAIPFDCRKYIPEEDPEPDPLSKQC</sequence>
<protein>
    <recommendedName>
        <fullName evidence="4">Protein MEMO1</fullName>
    </recommendedName>
</protein>
<evidence type="ECO:0000256" key="1">
    <source>
        <dbReference type="ARBA" id="ARBA00006315"/>
    </source>
</evidence>
<comment type="similarity">
    <text evidence="1">Belongs to the MEMO1 family.</text>
</comment>
<keyword evidence="3" id="KW-1185">Reference proteome</keyword>
<dbReference type="InterPro" id="IPR002737">
    <property type="entry name" value="MEMO1_fam"/>
</dbReference>
<name>A0A8E0RSR7_9TREM</name>
<reference evidence="2" key="1">
    <citation type="submission" date="2019-05" db="EMBL/GenBank/DDBJ databases">
        <title>Annotation for the trematode Fasciolopsis buski.</title>
        <authorList>
            <person name="Choi Y.-J."/>
        </authorList>
    </citation>
    <scope>NUCLEOTIDE SEQUENCE</scope>
    <source>
        <strain evidence="2">HT</strain>
        <tissue evidence="2">Whole worm</tissue>
    </source>
</reference>
<evidence type="ECO:0000313" key="3">
    <source>
        <dbReference type="Proteomes" id="UP000728185"/>
    </source>
</evidence>
<evidence type="ECO:0000313" key="2">
    <source>
        <dbReference type="EMBL" id="KAA0189882.1"/>
    </source>
</evidence>
<dbReference type="PANTHER" id="PTHR11060">
    <property type="entry name" value="PROTEIN MEMO1"/>
    <property type="match status" value="1"/>
</dbReference>
<dbReference type="Gene3D" id="3.40.830.10">
    <property type="entry name" value="LigB-like"/>
    <property type="match status" value="1"/>
</dbReference>
<dbReference type="PANTHER" id="PTHR11060:SF0">
    <property type="entry name" value="PROTEIN MEMO1"/>
    <property type="match status" value="1"/>
</dbReference>
<gene>
    <name evidence="2" type="ORF">FBUS_10217</name>
</gene>
<comment type="caution">
    <text evidence="2">The sequence shown here is derived from an EMBL/GenBank/DDBJ whole genome shotgun (WGS) entry which is preliminary data.</text>
</comment>